<accession>A0A9N8WTK5</accession>
<dbReference type="Proteomes" id="UP000789759">
    <property type="component" value="Unassembled WGS sequence"/>
</dbReference>
<keyword evidence="2" id="KW-1185">Reference proteome</keyword>
<protein>
    <submittedName>
        <fullName evidence="1">7776_t:CDS:1</fullName>
    </submittedName>
</protein>
<name>A0A9N8WTK5_9GLOM</name>
<evidence type="ECO:0000313" key="1">
    <source>
        <dbReference type="EMBL" id="CAG8494560.1"/>
    </source>
</evidence>
<dbReference type="AlphaFoldDB" id="A0A9N8WTK5"/>
<dbReference type="EMBL" id="CAJVQA010000889">
    <property type="protein sequence ID" value="CAG8494560.1"/>
    <property type="molecule type" value="Genomic_DNA"/>
</dbReference>
<organism evidence="1 2">
    <name type="scientific">Cetraspora pellucida</name>
    <dbReference type="NCBI Taxonomy" id="1433469"/>
    <lineage>
        <taxon>Eukaryota</taxon>
        <taxon>Fungi</taxon>
        <taxon>Fungi incertae sedis</taxon>
        <taxon>Mucoromycota</taxon>
        <taxon>Glomeromycotina</taxon>
        <taxon>Glomeromycetes</taxon>
        <taxon>Diversisporales</taxon>
        <taxon>Gigasporaceae</taxon>
        <taxon>Cetraspora</taxon>
    </lineage>
</organism>
<evidence type="ECO:0000313" key="2">
    <source>
        <dbReference type="Proteomes" id="UP000789759"/>
    </source>
</evidence>
<proteinExistence type="predicted"/>
<reference evidence="1" key="1">
    <citation type="submission" date="2021-06" db="EMBL/GenBank/DDBJ databases">
        <authorList>
            <person name="Kallberg Y."/>
            <person name="Tangrot J."/>
            <person name="Rosling A."/>
        </authorList>
    </citation>
    <scope>NUCLEOTIDE SEQUENCE</scope>
    <source>
        <strain evidence="1">FL966</strain>
    </source>
</reference>
<gene>
    <name evidence="1" type="ORF">CPELLU_LOCUS2146</name>
</gene>
<sequence length="269" mass="30927">MSCRNVLVEYEDNKIEMVLFVPINPDKRDLKTQAVFEKDSFYSVGSKIVPSYYREKKRLKMTVSISTFVSILNKVERSNKCPLKVSLVGIPQELPQVISSDENAIFNVSISDYIGQSYDFIVKMEIIDDDFYVYAKEINSIDTHFLFKRNVFSNNESFNVSEIANTTRLKLLSMHWNIIENLKRTSDIESTFSDNHVDKFRSSSFTPNDLVSLKRTRTECSDDSTVNSDVLDNNEFQSDEVVDVNQVVSSNEVSNRGNVKKVVHIVIKR</sequence>
<comment type="caution">
    <text evidence="1">The sequence shown here is derived from an EMBL/GenBank/DDBJ whole genome shotgun (WGS) entry which is preliminary data.</text>
</comment>